<feature type="domain" description="Utp10/HEAT1 HEAT-repeats" evidence="3">
    <location>
        <begin position="720"/>
        <end position="935"/>
    </location>
</feature>
<keyword evidence="1" id="KW-0698">rRNA processing</keyword>
<dbReference type="Proteomes" id="UP000218231">
    <property type="component" value="Unassembled WGS sequence"/>
</dbReference>
<dbReference type="OrthoDB" id="31183at2759"/>
<evidence type="ECO:0000313" key="5">
    <source>
        <dbReference type="Proteomes" id="UP000218231"/>
    </source>
</evidence>
<reference evidence="4 5" key="1">
    <citation type="journal article" date="2017" name="Curr. Biol.">
        <title>Genome architecture and evolution of a unichromosomal asexual nematode.</title>
        <authorList>
            <person name="Fradin H."/>
            <person name="Zegar C."/>
            <person name="Gutwein M."/>
            <person name="Lucas J."/>
            <person name="Kovtun M."/>
            <person name="Corcoran D."/>
            <person name="Baugh L.R."/>
            <person name="Kiontke K."/>
            <person name="Gunsalus K."/>
            <person name="Fitch D.H."/>
            <person name="Piano F."/>
        </authorList>
    </citation>
    <scope>NUCLEOTIDE SEQUENCE [LARGE SCALE GENOMIC DNA]</scope>
    <source>
        <strain evidence="4">PF1309</strain>
    </source>
</reference>
<dbReference type="GO" id="GO:0030686">
    <property type="term" value="C:90S preribosome"/>
    <property type="evidence" value="ECO:0007669"/>
    <property type="project" value="TreeGrafter"/>
</dbReference>
<dbReference type="GO" id="GO:0032040">
    <property type="term" value="C:small-subunit processome"/>
    <property type="evidence" value="ECO:0007669"/>
    <property type="project" value="TreeGrafter"/>
</dbReference>
<comment type="similarity">
    <text evidence="1">Belongs to the HEATR1/UTP10 family.</text>
</comment>
<evidence type="ECO:0000259" key="3">
    <source>
        <dbReference type="Pfam" id="PF23243"/>
    </source>
</evidence>
<keyword evidence="5" id="KW-1185">Reference proteome</keyword>
<comment type="function">
    <text evidence="1">Involved in nucleolar processing of pre-18S ribosomal RNA.</text>
</comment>
<protein>
    <recommendedName>
        <fullName evidence="1">HEAT repeat-containing protein 1</fullName>
    </recommendedName>
</protein>
<dbReference type="InterPro" id="IPR040191">
    <property type="entry name" value="UTP10"/>
</dbReference>
<dbReference type="PANTHER" id="PTHR13457:SF1">
    <property type="entry name" value="HEAT REPEAT-CONTAINING PROTEIN 1"/>
    <property type="match status" value="1"/>
</dbReference>
<evidence type="ECO:0000256" key="2">
    <source>
        <dbReference type="SAM" id="MobiDB-lite"/>
    </source>
</evidence>
<dbReference type="AlphaFoldDB" id="A0A2A2JEJ6"/>
<dbReference type="PANTHER" id="PTHR13457">
    <property type="entry name" value="BAP28"/>
    <property type="match status" value="1"/>
</dbReference>
<comment type="subcellular location">
    <subcellularLocation>
        <location evidence="1">Nucleus</location>
        <location evidence="1">Nucleolus</location>
    </subcellularLocation>
</comment>
<dbReference type="GO" id="GO:0034455">
    <property type="term" value="C:t-UTP complex"/>
    <property type="evidence" value="ECO:0007669"/>
    <property type="project" value="TreeGrafter"/>
</dbReference>
<evidence type="ECO:0000313" key="4">
    <source>
        <dbReference type="EMBL" id="PAV59942.1"/>
    </source>
</evidence>
<dbReference type="InterPro" id="IPR016024">
    <property type="entry name" value="ARM-type_fold"/>
</dbReference>
<dbReference type="SUPFAM" id="SSF48371">
    <property type="entry name" value="ARM repeat"/>
    <property type="match status" value="1"/>
</dbReference>
<name>A0A2A2JEJ6_9BILA</name>
<dbReference type="GO" id="GO:0045943">
    <property type="term" value="P:positive regulation of transcription by RNA polymerase I"/>
    <property type="evidence" value="ECO:0007669"/>
    <property type="project" value="TreeGrafter"/>
</dbReference>
<feature type="region of interest" description="Disordered" evidence="2">
    <location>
        <begin position="529"/>
        <end position="558"/>
    </location>
</feature>
<evidence type="ECO:0000256" key="1">
    <source>
        <dbReference type="RuleBase" id="RU367065"/>
    </source>
</evidence>
<feature type="compositionally biased region" description="Basic and acidic residues" evidence="2">
    <location>
        <begin position="548"/>
        <end position="558"/>
    </location>
</feature>
<dbReference type="InterPro" id="IPR056473">
    <property type="entry name" value="HEAT_Utp10/HEAT1"/>
</dbReference>
<sequence>MTSLEKQLESLRTATARQLTVERKHVSILFDQREAASHDRETIYKIGCTGLEHLRKIDSAVFDGPNRLFDESALNLNRSMLTKEENEQLDGEIGRFLFLVAPYLQHFACQQTLEWLIYRFQIHAYNAESLMLSLLPFHETNVFGRILSVLDFQFDSSKEWSFLKPYARKRSPVPFNALIKSNPAAVKSLINKFFDHIQFGIGTTDQSFMEAKASILFTFYAKLVCGLLDSKKLDDALLSRIVPLIANGIKAILKLLRREELDQIWERIRDHNAKTELSKLLDPLWETFFRIAAENGDDSVKAINAICMTADASAISSKSASAFFKRFFEFSEQGQFCEEENFKSTIYSLAVRFSDEYMSMVSECRKSNPSLVASVIEKYGLTQLTVMNSDSWLKKKRKRTRSSQSETSVTNVEVAVQVEKSATEKAQEMAESSEFAKRKSFSGDPMKKCVEWMKKADWENVEWALTEMGSRRDYFQKKPDDDVEDFVKMLVQLVVENPSDISRSQAAGAIARAPLNEKFLYFLLDTQDDESKPPSIKKLRSGKAFSAKKSEAEKEPESESFKSKRMEFALDWLLLRDELPASRRIFNQLFEIMNRISESAQVNTHLQQGIVQVLIKMIRNSGSYKVTEGDLQLDGIVEAMRSTHNHLLLRNCLQLLTAAVKVAPASVTSHVMSVFTFMGSGLLKRDNELTLSIIEQTVSALFEALQSGPKDSLRARLICVCRIFAKSAFDIPPHRRPRIGASIAQTVPLEHIPTLIEVFLECFCAQWQKTCSAPEIGARRTGPIALDNVQDAYEDICMAMTASFPATTQLATCLELIQFAVQLGTDSNDAKRVPQSVTDIFDKSKYSLPKLRHFRFVLIGIAAKVLQSKQLYDKLSSVDDDELLAEIEPTGLNLVRACVDLDEMIERGNVAVSQEDAATKRYWVAMSVKAETLAERIRHLLPGGVAARLVARILKQDDVNLKMREKALQLANVKLMQDGYLYKNSSVNEKELIELATVLNQWIKPSRGDKDKARFCNYIYYRLNI</sequence>
<keyword evidence="1" id="KW-0690">Ribosome biogenesis</keyword>
<dbReference type="Pfam" id="PF23243">
    <property type="entry name" value="HEAT_HEATR1"/>
    <property type="match status" value="1"/>
</dbReference>
<dbReference type="STRING" id="2018661.A0A2A2JEJ6"/>
<keyword evidence="1" id="KW-0687">Ribonucleoprotein</keyword>
<gene>
    <name evidence="4" type="ORF">WR25_17399</name>
</gene>
<keyword evidence="1" id="KW-0539">Nucleus</keyword>
<dbReference type="EMBL" id="LIAE01010491">
    <property type="protein sequence ID" value="PAV59942.1"/>
    <property type="molecule type" value="Genomic_DNA"/>
</dbReference>
<dbReference type="GO" id="GO:0030515">
    <property type="term" value="F:snoRNA binding"/>
    <property type="evidence" value="ECO:0007669"/>
    <property type="project" value="TreeGrafter"/>
</dbReference>
<comment type="caution">
    <text evidence="4">The sequence shown here is derived from an EMBL/GenBank/DDBJ whole genome shotgun (WGS) entry which is preliminary data.</text>
</comment>
<accession>A0A2A2JEJ6</accession>
<organism evidence="4 5">
    <name type="scientific">Diploscapter pachys</name>
    <dbReference type="NCBI Taxonomy" id="2018661"/>
    <lineage>
        <taxon>Eukaryota</taxon>
        <taxon>Metazoa</taxon>
        <taxon>Ecdysozoa</taxon>
        <taxon>Nematoda</taxon>
        <taxon>Chromadorea</taxon>
        <taxon>Rhabditida</taxon>
        <taxon>Rhabditina</taxon>
        <taxon>Rhabditomorpha</taxon>
        <taxon>Rhabditoidea</taxon>
        <taxon>Rhabditidae</taxon>
        <taxon>Diploscapter</taxon>
    </lineage>
</organism>
<proteinExistence type="inferred from homology"/>
<dbReference type="GO" id="GO:0000462">
    <property type="term" value="P:maturation of SSU-rRNA from tricistronic rRNA transcript (SSU-rRNA, 5.8S rRNA, LSU-rRNA)"/>
    <property type="evidence" value="ECO:0007669"/>
    <property type="project" value="TreeGrafter"/>
</dbReference>